<dbReference type="EMBL" id="CM039427">
    <property type="protein sequence ID" value="KAI4353027.1"/>
    <property type="molecule type" value="Genomic_DNA"/>
</dbReference>
<protein>
    <submittedName>
        <fullName evidence="1">Uncharacterized protein</fullName>
    </submittedName>
</protein>
<proteinExistence type="predicted"/>
<dbReference type="Proteomes" id="UP000828941">
    <property type="component" value="Chromosome 2"/>
</dbReference>
<gene>
    <name evidence="1" type="ORF">L6164_002005</name>
</gene>
<keyword evidence="2" id="KW-1185">Reference proteome</keyword>
<evidence type="ECO:0000313" key="2">
    <source>
        <dbReference type="Proteomes" id="UP000828941"/>
    </source>
</evidence>
<comment type="caution">
    <text evidence="1">The sequence shown here is derived from an EMBL/GenBank/DDBJ whole genome shotgun (WGS) entry which is preliminary data.</text>
</comment>
<organism evidence="1 2">
    <name type="scientific">Bauhinia variegata</name>
    <name type="common">Purple orchid tree</name>
    <name type="synonym">Phanera variegata</name>
    <dbReference type="NCBI Taxonomy" id="167791"/>
    <lineage>
        <taxon>Eukaryota</taxon>
        <taxon>Viridiplantae</taxon>
        <taxon>Streptophyta</taxon>
        <taxon>Embryophyta</taxon>
        <taxon>Tracheophyta</taxon>
        <taxon>Spermatophyta</taxon>
        <taxon>Magnoliopsida</taxon>
        <taxon>eudicotyledons</taxon>
        <taxon>Gunneridae</taxon>
        <taxon>Pentapetalae</taxon>
        <taxon>rosids</taxon>
        <taxon>fabids</taxon>
        <taxon>Fabales</taxon>
        <taxon>Fabaceae</taxon>
        <taxon>Cercidoideae</taxon>
        <taxon>Cercideae</taxon>
        <taxon>Bauhiniinae</taxon>
        <taxon>Bauhinia</taxon>
    </lineage>
</organism>
<name>A0ACB9PYZ8_BAUVA</name>
<accession>A0ACB9PYZ8</accession>
<sequence>MEVLISIAAKIAEYTVAPLGRQVGYVLFYKGNLKKLNEAVKELEVARESIKHLVDAEIRNGKEIEAVVQDWLKNVDDVTEEAKQLGEDPQHANAGCSKGSFPDLKSRRQLSRKAKKLVKLVADVNQKRNFDSIGYLPALQVIRPSAALRSNERFESRHSVMMQIMRALADSKLSKIGVYGLGGVGKTTLMKEIAAKVRDDKLFDVVVMAFVTKSPDITRIQDEIADQLGLQFGEKSSFGRANRLHGRIEREKSILIILDDLCTRLNLEEVGIPFRDAQEYLKREMKSIHPRCKVLLTSRNREVLQEMETEEDFRLEVLNQTETWNFFADMVGEAIKDPSLRSIAIEVAKKCNGLPVLIATMARAVRNKEIHEWKEAIKKLERVDNTEAYSALEFCYNSLGSNEVKALFLLCGVTGPSVHVRDLLKYAMGLGIFTSITTVEDSRGKLYKMVAALQASCLLLEGDTAKMVKMHDIVHEVAISIARRDQHVYIAKEGSKSFEWPTENFLKKCSMIRLTRCPIHTLPKRLHCPEIKFLHLNSGNRFLEIPTSFFEGMGNLKVLDLIAINLLSLPTSFLSLTNLQTLCLDQCALEDITSIGALKNLEILSLIYSSMTKFPSEIAELINLKMLDLSNSGIEVIPSNIISKLTKLEELYMGNTSIKWEHENSVNQHKNASLAELKQLPNLTALDLQIPEAWMLPRDLTFGKLERYKIFIGDVWEWSGKYESSKTLKLKLHTSIHHLEHGIKLLLRKVEDLYLDELSGISNVLFQLNGEGFPRLKHLYIQNNAEIKHIIDSIDWIASQQSFPKLETLTLQNLNNLEKICHGQLMVNSFRNLKEIKIKSCDRLRYLLSSSMANQLPQLLGLEVSECKSMKTILLVESDASVDRGIIAFHQLRSLALQSLPLLDEFYSDELKSPTIVQTCTQSVTYIQRPLFSKKVVFLNLETLKLSSINLKKIWEDNSSTTFVQNLTYLTVEDCGALKYLFSSSEVSNFSKLKWLEISKCHMMEEIMETREGTSNNVFSEVQFLKLEKIIINDMQNLKTIWHPQLTASSFGELKTLEVKSCPRLANVFPSYMQRKFGNLETLTVSDCDSMEVIFQLDANETFSEEDRTELKSMTLRRLPKLKQIWSREPQGILSFHNLQLVNVQICSKLEYILPFSIAANLHLLEGLFLDRCDLEFVVEREDGQMEGKAVFVLESLTYLYLLNLKNLKGFYAGIHNLSCSSLKVLHVFDCYKLKIFRTLFTSEIRYLDDTVYGQPLFSFEEVMPNLEELTLRNEDASIVFHQLSRQLFSKLKALRVSRFENEEANFPYWFLQNIQALEMLAVEFSSFNEIFQDGKHECGEGNVESSTQLKELRLRYLPQLQHICKEGFKIDPILEVVETLYVCSCSSLKSFLPSTAIFCYLKYLEVERCHSLINFFTTSVVRSLVKLATMKIKECHSLEVIIEKEDEAKEEILFGALKILELVCLPKLNRFCSSKCLLRFQLLEKVVVKQCARMNTFSNGSTSAVKLRKVQIEESDDERYWEGDLNQTIRKMHLEKVAFHGFKLLELSEYPELKELWYVGPYSHGGHHIFANLKSLGVKKCDFLSDVIFSSNLLQVLCNLEELEVIDCASLEALIDVEGVNGKEMQTKEISQLKKLKLSGLPNLKHIWNKETHRIISFKNLLTVDVVDCENLESVFPVSLSKDLVQLQEVDIESSGLVEIFSTEDGLEECRFDFPQLTKLRLWNLTKLKCFYPGRHILECPSLKILTIYHCGTLQTFSFDHSVVQQAHGMGEDEFPQALFPLEKICTKLESMALNRNDMKRMMNDNYKESLLDKIVDLRIQCFHETQDHFPIDFLQRFPNLVSLCVRCCSFNSLFPLKGVGHHHIGAPLQIRELILYKMEQLRYIWEEDILSSGHAETLDSLPFSISVKNITSLTMIDCKELVYLLTKSVAKNLLQLKSIYIKNCESMVDVIKNDEEAVEEIITFKNLEYLNLSSLSSLKSFCSGRQTFIFPSLVELEVKGCPKMNIFSSGVVTAPLLQSVTVEDERKHWKGDLNTTIQQQFNGKVCKPKIIGS</sequence>
<evidence type="ECO:0000313" key="1">
    <source>
        <dbReference type="EMBL" id="KAI4353027.1"/>
    </source>
</evidence>
<reference evidence="1 2" key="1">
    <citation type="journal article" date="2022" name="DNA Res.">
        <title>Chromosomal-level genome assembly of the orchid tree Bauhinia variegata (Leguminosae; Cercidoideae) supports the allotetraploid origin hypothesis of Bauhinia.</title>
        <authorList>
            <person name="Zhong Y."/>
            <person name="Chen Y."/>
            <person name="Zheng D."/>
            <person name="Pang J."/>
            <person name="Liu Y."/>
            <person name="Luo S."/>
            <person name="Meng S."/>
            <person name="Qian L."/>
            <person name="Wei D."/>
            <person name="Dai S."/>
            <person name="Zhou R."/>
        </authorList>
    </citation>
    <scope>NUCLEOTIDE SEQUENCE [LARGE SCALE GENOMIC DNA]</scope>
    <source>
        <strain evidence="1">BV-YZ2020</strain>
    </source>
</reference>